<dbReference type="RefSeq" id="WP_092839439.1">
    <property type="nucleotide sequence ID" value="NZ_CP028290.1"/>
</dbReference>
<keyword evidence="1" id="KW-0472">Membrane</keyword>
<evidence type="ECO:0000313" key="2">
    <source>
        <dbReference type="EMBL" id="SDP90335.1"/>
    </source>
</evidence>
<feature type="transmembrane region" description="Helical" evidence="1">
    <location>
        <begin position="12"/>
        <end position="30"/>
    </location>
</feature>
<keyword evidence="3" id="KW-1185">Reference proteome</keyword>
<sequence length="135" mass="15165">MKLLSRLKKIPCLVWCLAMTAFVALVWYAASPTFLYSYNSPHGVYRLEFHKASIFQRLIHYDFRMPYVVRLYRVSPKKLLRESEVVDLQSGGQFDWLLDAPVAINTVTVGSVVVFEGIPAECGDPPLGSGCPAKP</sequence>
<name>A0A1H0WIM3_9BURK</name>
<evidence type="ECO:0000313" key="3">
    <source>
        <dbReference type="Proteomes" id="UP000199317"/>
    </source>
</evidence>
<gene>
    <name evidence="2" type="ORF">SAMN04489708_14013</name>
</gene>
<keyword evidence="1" id="KW-1133">Transmembrane helix</keyword>
<accession>A0A1H0WIM3</accession>
<keyword evidence="1" id="KW-0812">Transmembrane</keyword>
<dbReference type="Proteomes" id="UP000199317">
    <property type="component" value="Unassembled WGS sequence"/>
</dbReference>
<proteinExistence type="predicted"/>
<dbReference type="AlphaFoldDB" id="A0A1H0WIM3"/>
<protein>
    <submittedName>
        <fullName evidence="2">Uncharacterized protein</fullName>
    </submittedName>
</protein>
<dbReference type="EMBL" id="FNJL01000040">
    <property type="protein sequence ID" value="SDP90335.1"/>
    <property type="molecule type" value="Genomic_DNA"/>
</dbReference>
<organism evidence="2 3">
    <name type="scientific">Paracidovorax cattleyae</name>
    <dbReference type="NCBI Taxonomy" id="80868"/>
    <lineage>
        <taxon>Bacteria</taxon>
        <taxon>Pseudomonadati</taxon>
        <taxon>Pseudomonadota</taxon>
        <taxon>Betaproteobacteria</taxon>
        <taxon>Burkholderiales</taxon>
        <taxon>Comamonadaceae</taxon>
        <taxon>Paracidovorax</taxon>
    </lineage>
</organism>
<reference evidence="3" key="1">
    <citation type="submission" date="2016-10" db="EMBL/GenBank/DDBJ databases">
        <authorList>
            <person name="Varghese N."/>
            <person name="Submissions S."/>
        </authorList>
    </citation>
    <scope>NUCLEOTIDE SEQUENCE [LARGE SCALE GENOMIC DNA]</scope>
    <source>
        <strain evidence="3">DSM 17101</strain>
    </source>
</reference>
<evidence type="ECO:0000256" key="1">
    <source>
        <dbReference type="SAM" id="Phobius"/>
    </source>
</evidence>